<gene>
    <name evidence="9" type="primary">rffG</name>
    <name evidence="9" type="ORF">GCM10022278_19640</name>
</gene>
<keyword evidence="6 7" id="KW-0456">Lyase</keyword>
<evidence type="ECO:0000256" key="7">
    <source>
        <dbReference type="RuleBase" id="RU004473"/>
    </source>
</evidence>
<evidence type="ECO:0000256" key="3">
    <source>
        <dbReference type="ARBA" id="ARBA00008178"/>
    </source>
</evidence>
<name>A0ABP7P8X2_9GAMM</name>
<evidence type="ECO:0000313" key="9">
    <source>
        <dbReference type="EMBL" id="GAA3961672.1"/>
    </source>
</evidence>
<sequence length="360" mass="40034">MKILVTGGAGFIGSAVVRHYIENTAHSIVNIDKLTYAANLESIKSVSDSDRYSFHQIDICDQAAVTAVLAAEEPDAIMHLAAESHVDRSIDGAAEFIQTNIVGTFVLLEAARAYWMTMGEQQRASFRFHHVSTDEVYGDLEGTDDLFTETTPYEPSSPYSASKASSDHLVRAWQRTYGLPVVITNCSNNYGPYHFPEKLIPLTILNALHGQPLPVYGKGEQIRDWLYVEDHARALATVLSEGKTGETYNIGGHNEQKNIDVVKRICSLLEELSPAADNPALAEAGKSSYEALITYVTDRPGHDARYAIDASKIDRELGWHPAETFDSGLRKTVQWYLDNRWWWSPIRAAKYAGERIGLKL</sequence>
<dbReference type="EC" id="4.2.1.46" evidence="4 7"/>
<keyword evidence="5" id="KW-0520">NAD</keyword>
<reference evidence="10" key="1">
    <citation type="journal article" date="2019" name="Int. J. Syst. Evol. Microbiol.">
        <title>The Global Catalogue of Microorganisms (GCM) 10K type strain sequencing project: providing services to taxonomists for standard genome sequencing and annotation.</title>
        <authorList>
            <consortium name="The Broad Institute Genomics Platform"/>
            <consortium name="The Broad Institute Genome Sequencing Center for Infectious Disease"/>
            <person name="Wu L."/>
            <person name="Ma J."/>
        </authorList>
    </citation>
    <scope>NUCLEOTIDE SEQUENCE [LARGE SCALE GENOMIC DNA]</scope>
    <source>
        <strain evidence="10">JCM 17555</strain>
    </source>
</reference>
<dbReference type="Gene3D" id="3.90.25.10">
    <property type="entry name" value="UDP-galactose 4-epimerase, domain 1"/>
    <property type="match status" value="1"/>
</dbReference>
<evidence type="ECO:0000256" key="2">
    <source>
        <dbReference type="ARBA" id="ARBA00001911"/>
    </source>
</evidence>
<dbReference type="NCBIfam" id="TIGR01181">
    <property type="entry name" value="dTDP_gluc_dehyt"/>
    <property type="match status" value="1"/>
</dbReference>
<dbReference type="InterPro" id="IPR036291">
    <property type="entry name" value="NAD(P)-bd_dom_sf"/>
</dbReference>
<dbReference type="EMBL" id="BAABBO010000009">
    <property type="protein sequence ID" value="GAA3961672.1"/>
    <property type="molecule type" value="Genomic_DNA"/>
</dbReference>
<feature type="domain" description="NAD(P)-binding" evidence="8">
    <location>
        <begin position="4"/>
        <end position="332"/>
    </location>
</feature>
<dbReference type="CDD" id="cd05246">
    <property type="entry name" value="dTDP_GD_SDR_e"/>
    <property type="match status" value="1"/>
</dbReference>
<dbReference type="Pfam" id="PF16363">
    <property type="entry name" value="GDP_Man_Dehyd"/>
    <property type="match status" value="1"/>
</dbReference>
<dbReference type="InterPro" id="IPR016040">
    <property type="entry name" value="NAD(P)-bd_dom"/>
</dbReference>
<protein>
    <recommendedName>
        <fullName evidence="4 7">dTDP-glucose 4,6-dehydratase</fullName>
        <ecNumber evidence="4 7">4.2.1.46</ecNumber>
    </recommendedName>
</protein>
<comment type="similarity">
    <text evidence="3 7">Belongs to the NAD(P)-dependent epimerase/dehydratase family. dTDP-glucose dehydratase subfamily.</text>
</comment>
<dbReference type="Proteomes" id="UP001501337">
    <property type="component" value="Unassembled WGS sequence"/>
</dbReference>
<evidence type="ECO:0000259" key="8">
    <source>
        <dbReference type="Pfam" id="PF16363"/>
    </source>
</evidence>
<dbReference type="PANTHER" id="PTHR43000">
    <property type="entry name" value="DTDP-D-GLUCOSE 4,6-DEHYDRATASE-RELATED"/>
    <property type="match status" value="1"/>
</dbReference>
<organism evidence="9 10">
    <name type="scientific">Allohahella marinimesophila</name>
    <dbReference type="NCBI Taxonomy" id="1054972"/>
    <lineage>
        <taxon>Bacteria</taxon>
        <taxon>Pseudomonadati</taxon>
        <taxon>Pseudomonadota</taxon>
        <taxon>Gammaproteobacteria</taxon>
        <taxon>Oceanospirillales</taxon>
        <taxon>Hahellaceae</taxon>
        <taxon>Allohahella</taxon>
    </lineage>
</organism>
<proteinExistence type="inferred from homology"/>
<dbReference type="Gene3D" id="3.40.50.720">
    <property type="entry name" value="NAD(P)-binding Rossmann-like Domain"/>
    <property type="match status" value="1"/>
</dbReference>
<dbReference type="RefSeq" id="WP_344805790.1">
    <property type="nucleotide sequence ID" value="NZ_BAABBO010000009.1"/>
</dbReference>
<keyword evidence="10" id="KW-1185">Reference proteome</keyword>
<comment type="caution">
    <text evidence="9">The sequence shown here is derived from an EMBL/GenBank/DDBJ whole genome shotgun (WGS) entry which is preliminary data.</text>
</comment>
<evidence type="ECO:0000313" key="10">
    <source>
        <dbReference type="Proteomes" id="UP001501337"/>
    </source>
</evidence>
<evidence type="ECO:0000256" key="4">
    <source>
        <dbReference type="ARBA" id="ARBA00011990"/>
    </source>
</evidence>
<accession>A0ABP7P8X2</accession>
<comment type="cofactor">
    <cofactor evidence="2 7">
        <name>NAD(+)</name>
        <dbReference type="ChEBI" id="CHEBI:57540"/>
    </cofactor>
</comment>
<dbReference type="SUPFAM" id="SSF51735">
    <property type="entry name" value="NAD(P)-binding Rossmann-fold domains"/>
    <property type="match status" value="1"/>
</dbReference>
<evidence type="ECO:0000256" key="5">
    <source>
        <dbReference type="ARBA" id="ARBA00023027"/>
    </source>
</evidence>
<comment type="catalytic activity">
    <reaction evidence="1 7">
        <text>dTDP-alpha-D-glucose = dTDP-4-dehydro-6-deoxy-alpha-D-glucose + H2O</text>
        <dbReference type="Rhea" id="RHEA:17221"/>
        <dbReference type="ChEBI" id="CHEBI:15377"/>
        <dbReference type="ChEBI" id="CHEBI:57477"/>
        <dbReference type="ChEBI" id="CHEBI:57649"/>
        <dbReference type="EC" id="4.2.1.46"/>
    </reaction>
</comment>
<evidence type="ECO:0000256" key="6">
    <source>
        <dbReference type="ARBA" id="ARBA00023239"/>
    </source>
</evidence>
<dbReference type="InterPro" id="IPR005888">
    <property type="entry name" value="dTDP_Gluc_deHydtase"/>
</dbReference>
<evidence type="ECO:0000256" key="1">
    <source>
        <dbReference type="ARBA" id="ARBA00001539"/>
    </source>
</evidence>